<dbReference type="GO" id="GO:0016020">
    <property type="term" value="C:membrane"/>
    <property type="evidence" value="ECO:0007669"/>
    <property type="project" value="InterPro"/>
</dbReference>
<reference evidence="5" key="1">
    <citation type="journal article" date="2015" name="PeerJ">
        <title>First genomic representation of candidate bacterial phylum KSB3 points to enhanced environmental sensing as a trigger of wastewater bulking.</title>
        <authorList>
            <person name="Sekiguchi Y."/>
            <person name="Ohashi A."/>
            <person name="Parks D.H."/>
            <person name="Yamauchi T."/>
            <person name="Tyson G.W."/>
            <person name="Hugenholtz P."/>
        </authorList>
    </citation>
    <scope>NUCLEOTIDE SEQUENCE [LARGE SCALE GENOMIC DNA]</scope>
</reference>
<evidence type="ECO:0000259" key="4">
    <source>
        <dbReference type="PROSITE" id="PS50111"/>
    </source>
</evidence>
<accession>A0A0S6WAB6</accession>
<evidence type="ECO:0000256" key="1">
    <source>
        <dbReference type="ARBA" id="ARBA00023224"/>
    </source>
</evidence>
<dbReference type="GO" id="GO:0004888">
    <property type="term" value="F:transmembrane signaling receptor activity"/>
    <property type="evidence" value="ECO:0007669"/>
    <property type="project" value="InterPro"/>
</dbReference>
<feature type="domain" description="Methyl-accepting transducer" evidence="4">
    <location>
        <begin position="1"/>
        <end position="159"/>
    </location>
</feature>
<dbReference type="PRINTS" id="PR00260">
    <property type="entry name" value="CHEMTRNSDUCR"/>
</dbReference>
<dbReference type="InterPro" id="IPR004089">
    <property type="entry name" value="MCPsignal_dom"/>
</dbReference>
<dbReference type="HOGENOM" id="CLU_1033121_0_0_0"/>
<dbReference type="Proteomes" id="UP000030661">
    <property type="component" value="Unassembled WGS sequence"/>
</dbReference>
<dbReference type="SMART" id="SM00283">
    <property type="entry name" value="MA"/>
    <property type="match status" value="1"/>
</dbReference>
<dbReference type="GO" id="GO:0007165">
    <property type="term" value="P:signal transduction"/>
    <property type="evidence" value="ECO:0007669"/>
    <property type="project" value="UniProtKB-KW"/>
</dbReference>
<keyword evidence="6" id="KW-1185">Reference proteome</keyword>
<dbReference type="eggNOG" id="COG0840">
    <property type="taxonomic scope" value="Bacteria"/>
</dbReference>
<sequence length="269" mass="29338">METIDQTVTTASGSITRFAQRSQDIGTILDVIQGIVEQTSLLALNASIIAAQAGSHGRGFAVVAEEIKNLADGVRASTKDIGAIVTTLKTETQQVVHNIHEGAEKVKTGVSQTQQARETLRKIIDSAERSSLVVTEIAETLHGLLQNSRQIAAAMTRVSTMTTDIMRATNEQQTSTVQISTAVEHINDMAAQIHQAAAEQLTGVHQLLDASQQITFMMSQNRKSSHQIGETTKELSLQAEMLLQTVDRFKLCQENQNIEDFTRENAMLI</sequence>
<evidence type="ECO:0000313" key="6">
    <source>
        <dbReference type="Proteomes" id="UP000030661"/>
    </source>
</evidence>
<dbReference type="Gene3D" id="1.10.287.950">
    <property type="entry name" value="Methyl-accepting chemotaxis protein"/>
    <property type="match status" value="2"/>
</dbReference>
<dbReference type="PROSITE" id="PS50111">
    <property type="entry name" value="CHEMOTAXIS_TRANSDUC_2"/>
    <property type="match status" value="1"/>
</dbReference>
<dbReference type="GO" id="GO:0006935">
    <property type="term" value="P:chemotaxis"/>
    <property type="evidence" value="ECO:0007669"/>
    <property type="project" value="InterPro"/>
</dbReference>
<gene>
    <name evidence="5" type="ORF">U27_02081</name>
</gene>
<evidence type="ECO:0000313" key="5">
    <source>
        <dbReference type="EMBL" id="GAK55249.1"/>
    </source>
</evidence>
<comment type="similarity">
    <text evidence="2">Belongs to the methyl-accepting chemotaxis (MCP) protein family.</text>
</comment>
<evidence type="ECO:0000256" key="2">
    <source>
        <dbReference type="ARBA" id="ARBA00029447"/>
    </source>
</evidence>
<evidence type="ECO:0000256" key="3">
    <source>
        <dbReference type="PROSITE-ProRule" id="PRU00284"/>
    </source>
</evidence>
<dbReference type="SUPFAM" id="SSF58104">
    <property type="entry name" value="Methyl-accepting chemotaxis protein (MCP) signaling domain"/>
    <property type="match status" value="2"/>
</dbReference>
<dbReference type="AlphaFoldDB" id="A0A0S6WAB6"/>
<dbReference type="EMBL" id="DF820463">
    <property type="protein sequence ID" value="GAK55249.1"/>
    <property type="molecule type" value="Genomic_DNA"/>
</dbReference>
<proteinExistence type="inferred from homology"/>
<dbReference type="PANTHER" id="PTHR32089">
    <property type="entry name" value="METHYL-ACCEPTING CHEMOTAXIS PROTEIN MCPB"/>
    <property type="match status" value="1"/>
</dbReference>
<dbReference type="PANTHER" id="PTHR32089:SF112">
    <property type="entry name" value="LYSOZYME-LIKE PROTEIN-RELATED"/>
    <property type="match status" value="1"/>
</dbReference>
<protein>
    <submittedName>
        <fullName evidence="5">Methyl-accepting chemotaxis protein</fullName>
    </submittedName>
</protein>
<name>A0A0S6WAB6_VECG1</name>
<keyword evidence="1 3" id="KW-0807">Transducer</keyword>
<organism evidence="5">
    <name type="scientific">Vecturithrix granuli</name>
    <dbReference type="NCBI Taxonomy" id="1499967"/>
    <lineage>
        <taxon>Bacteria</taxon>
        <taxon>Candidatus Moduliflexota</taxon>
        <taxon>Candidatus Vecturitrichia</taxon>
        <taxon>Candidatus Vecturitrichales</taxon>
        <taxon>Candidatus Vecturitrichaceae</taxon>
        <taxon>Candidatus Vecturithrix</taxon>
    </lineage>
</organism>
<dbReference type="InterPro" id="IPR004090">
    <property type="entry name" value="Chemotax_Me-accpt_rcpt"/>
</dbReference>
<dbReference type="Pfam" id="PF00015">
    <property type="entry name" value="MCPsignal"/>
    <property type="match status" value="1"/>
</dbReference>
<dbReference type="STRING" id="1499967.U27_02081"/>